<dbReference type="EMBL" id="CP159373">
    <property type="protein sequence ID" value="XCN74194.1"/>
    <property type="molecule type" value="Genomic_DNA"/>
</dbReference>
<organism evidence="2">
    <name type="scientific">Candidatus Electrothrix aestuarii</name>
    <dbReference type="NCBI Taxonomy" id="3062594"/>
    <lineage>
        <taxon>Bacteria</taxon>
        <taxon>Pseudomonadati</taxon>
        <taxon>Thermodesulfobacteriota</taxon>
        <taxon>Desulfobulbia</taxon>
        <taxon>Desulfobulbales</taxon>
        <taxon>Desulfobulbaceae</taxon>
        <taxon>Candidatus Electrothrix</taxon>
    </lineage>
</organism>
<name>A0AAU8LYB1_9BACT</name>
<evidence type="ECO:0000313" key="2">
    <source>
        <dbReference type="EMBL" id="XCN74194.1"/>
    </source>
</evidence>
<feature type="signal peptide" evidence="1">
    <location>
        <begin position="1"/>
        <end position="23"/>
    </location>
</feature>
<dbReference type="AlphaFoldDB" id="A0AAU8LYB1"/>
<sequence>MKKLVIISFLISANLVFTSELFAKCQANLINYADTVHIFKETMCSEAMGNCYVQLAKLQSSDPGKYSYAYCDIGPTKRVTKKYDHCQSKDMVRCSIEWSDGTIDSYDEFCQGCIGEGMPATRPCDWSCPF</sequence>
<reference evidence="2" key="1">
    <citation type="journal article" date="2024" name="Syst. Appl. Microbiol.">
        <title>First single-strain enrichments of Electrothrix cable bacteria, description of E. aestuarii sp. nov. and E. rattekaaiensis sp. nov., and proposal of a cable bacteria taxonomy following the rules of the SeqCode.</title>
        <authorList>
            <person name="Plum-Jensen L.E."/>
            <person name="Schramm A."/>
            <person name="Marshall I.P.G."/>
        </authorList>
    </citation>
    <scope>NUCLEOTIDE SEQUENCE</scope>
    <source>
        <strain evidence="2">Rat1</strain>
    </source>
</reference>
<evidence type="ECO:0000256" key="1">
    <source>
        <dbReference type="SAM" id="SignalP"/>
    </source>
</evidence>
<accession>A0AAU8LYB1</accession>
<evidence type="ECO:0008006" key="3">
    <source>
        <dbReference type="Google" id="ProtNLM"/>
    </source>
</evidence>
<protein>
    <recommendedName>
        <fullName evidence="3">CVNH domain-containing protein</fullName>
    </recommendedName>
</protein>
<feature type="chain" id="PRO_5043661387" description="CVNH domain-containing protein" evidence="1">
    <location>
        <begin position="24"/>
        <end position="130"/>
    </location>
</feature>
<keyword evidence="1" id="KW-0732">Signal</keyword>
<gene>
    <name evidence="2" type="ORF">Q3M24_05445</name>
</gene>
<reference evidence="2" key="2">
    <citation type="submission" date="2024-06" db="EMBL/GenBank/DDBJ databases">
        <authorList>
            <person name="Plum-Jensen L.E."/>
            <person name="Schramm A."/>
            <person name="Marshall I.P.G."/>
        </authorList>
    </citation>
    <scope>NUCLEOTIDE SEQUENCE</scope>
    <source>
        <strain evidence="2">Rat1</strain>
    </source>
</reference>
<proteinExistence type="predicted"/>
<dbReference type="KEGG" id="eaj:Q3M24_05445"/>